<feature type="compositionally biased region" description="Polar residues" evidence="1">
    <location>
        <begin position="1"/>
        <end position="10"/>
    </location>
</feature>
<feature type="compositionally biased region" description="Low complexity" evidence="1">
    <location>
        <begin position="16"/>
        <end position="27"/>
    </location>
</feature>
<keyword evidence="3" id="KW-1185">Reference proteome</keyword>
<dbReference type="EMBL" id="ML977336">
    <property type="protein sequence ID" value="KAF2110889.1"/>
    <property type="molecule type" value="Genomic_DNA"/>
</dbReference>
<name>A0A6A5YUK8_9PLEO</name>
<gene>
    <name evidence="2" type="ORF">BDV96DRAFT_192929</name>
</gene>
<proteinExistence type="predicted"/>
<organism evidence="2 3">
    <name type="scientific">Lophiotrema nucula</name>
    <dbReference type="NCBI Taxonomy" id="690887"/>
    <lineage>
        <taxon>Eukaryota</taxon>
        <taxon>Fungi</taxon>
        <taxon>Dikarya</taxon>
        <taxon>Ascomycota</taxon>
        <taxon>Pezizomycotina</taxon>
        <taxon>Dothideomycetes</taxon>
        <taxon>Pleosporomycetidae</taxon>
        <taxon>Pleosporales</taxon>
        <taxon>Lophiotremataceae</taxon>
        <taxon>Lophiotrema</taxon>
    </lineage>
</organism>
<evidence type="ECO:0000313" key="3">
    <source>
        <dbReference type="Proteomes" id="UP000799770"/>
    </source>
</evidence>
<evidence type="ECO:0000256" key="1">
    <source>
        <dbReference type="SAM" id="MobiDB-lite"/>
    </source>
</evidence>
<accession>A0A6A5YUK8</accession>
<feature type="region of interest" description="Disordered" evidence="1">
    <location>
        <begin position="1"/>
        <end position="33"/>
    </location>
</feature>
<dbReference type="AlphaFoldDB" id="A0A6A5YUK8"/>
<sequence>MVPYWHNSSAGRKAASSGTETHSSGTTRYRDHNVGQERRTREFVLFLARPEDRIAMAYNIHHQASIRSSPATETTSSRRMSEVANRCLCTVEIMFQGLFEGSRHTLLALQHMMREAFPLCCVEEKWVEILPMHLLR</sequence>
<reference evidence="2" key="1">
    <citation type="journal article" date="2020" name="Stud. Mycol.">
        <title>101 Dothideomycetes genomes: a test case for predicting lifestyles and emergence of pathogens.</title>
        <authorList>
            <person name="Haridas S."/>
            <person name="Albert R."/>
            <person name="Binder M."/>
            <person name="Bloem J."/>
            <person name="Labutti K."/>
            <person name="Salamov A."/>
            <person name="Andreopoulos B."/>
            <person name="Baker S."/>
            <person name="Barry K."/>
            <person name="Bills G."/>
            <person name="Bluhm B."/>
            <person name="Cannon C."/>
            <person name="Castanera R."/>
            <person name="Culley D."/>
            <person name="Daum C."/>
            <person name="Ezra D."/>
            <person name="Gonzalez J."/>
            <person name="Henrissat B."/>
            <person name="Kuo A."/>
            <person name="Liang C."/>
            <person name="Lipzen A."/>
            <person name="Lutzoni F."/>
            <person name="Magnuson J."/>
            <person name="Mondo S."/>
            <person name="Nolan M."/>
            <person name="Ohm R."/>
            <person name="Pangilinan J."/>
            <person name="Park H.-J."/>
            <person name="Ramirez L."/>
            <person name="Alfaro M."/>
            <person name="Sun H."/>
            <person name="Tritt A."/>
            <person name="Yoshinaga Y."/>
            <person name="Zwiers L.-H."/>
            <person name="Turgeon B."/>
            <person name="Goodwin S."/>
            <person name="Spatafora J."/>
            <person name="Crous P."/>
            <person name="Grigoriev I."/>
        </authorList>
    </citation>
    <scope>NUCLEOTIDE SEQUENCE</scope>
    <source>
        <strain evidence="2">CBS 627.86</strain>
    </source>
</reference>
<evidence type="ECO:0000313" key="2">
    <source>
        <dbReference type="EMBL" id="KAF2110889.1"/>
    </source>
</evidence>
<protein>
    <submittedName>
        <fullName evidence="2">Uncharacterized protein</fullName>
    </submittedName>
</protein>
<dbReference type="Proteomes" id="UP000799770">
    <property type="component" value="Unassembled WGS sequence"/>
</dbReference>